<dbReference type="Proteomes" id="UP000295124">
    <property type="component" value="Unassembled WGS sequence"/>
</dbReference>
<dbReference type="OrthoDB" id="9799243at2"/>
<feature type="transmembrane region" description="Helical" evidence="1">
    <location>
        <begin position="238"/>
        <end position="261"/>
    </location>
</feature>
<keyword evidence="1" id="KW-0472">Membrane</keyword>
<proteinExistence type="predicted"/>
<dbReference type="EMBL" id="SMKX01000092">
    <property type="protein sequence ID" value="TDD54669.1"/>
    <property type="molecule type" value="Genomic_DNA"/>
</dbReference>
<feature type="transmembrane region" description="Helical" evidence="1">
    <location>
        <begin position="89"/>
        <end position="111"/>
    </location>
</feature>
<dbReference type="RefSeq" id="WP_132172191.1">
    <property type="nucleotide sequence ID" value="NZ_SMKX01000092.1"/>
</dbReference>
<dbReference type="AlphaFoldDB" id="A0A4R4ZBU4"/>
<reference evidence="2 3" key="1">
    <citation type="submission" date="2019-03" db="EMBL/GenBank/DDBJ databases">
        <title>Draft genome sequences of novel Actinobacteria.</title>
        <authorList>
            <person name="Sahin N."/>
            <person name="Ay H."/>
            <person name="Saygin H."/>
        </authorList>
    </citation>
    <scope>NUCLEOTIDE SEQUENCE [LARGE SCALE GENOMIC DNA]</scope>
    <source>
        <strain evidence="2 3">JCM 13523</strain>
    </source>
</reference>
<gene>
    <name evidence="2" type="ORF">E1263_26835</name>
</gene>
<organism evidence="2 3">
    <name type="scientific">Kribbella antibiotica</name>
    <dbReference type="NCBI Taxonomy" id="190195"/>
    <lineage>
        <taxon>Bacteria</taxon>
        <taxon>Bacillati</taxon>
        <taxon>Actinomycetota</taxon>
        <taxon>Actinomycetes</taxon>
        <taxon>Propionibacteriales</taxon>
        <taxon>Kribbellaceae</taxon>
        <taxon>Kribbella</taxon>
    </lineage>
</organism>
<keyword evidence="3" id="KW-1185">Reference proteome</keyword>
<evidence type="ECO:0000313" key="2">
    <source>
        <dbReference type="EMBL" id="TDD54669.1"/>
    </source>
</evidence>
<evidence type="ECO:0000256" key="1">
    <source>
        <dbReference type="SAM" id="Phobius"/>
    </source>
</evidence>
<evidence type="ECO:0000313" key="3">
    <source>
        <dbReference type="Proteomes" id="UP000295124"/>
    </source>
</evidence>
<feature type="transmembrane region" description="Helical" evidence="1">
    <location>
        <begin position="28"/>
        <end position="49"/>
    </location>
</feature>
<keyword evidence="1" id="KW-1133">Transmembrane helix</keyword>
<feature type="transmembrane region" description="Helical" evidence="1">
    <location>
        <begin position="177"/>
        <end position="197"/>
    </location>
</feature>
<evidence type="ECO:0008006" key="4">
    <source>
        <dbReference type="Google" id="ProtNLM"/>
    </source>
</evidence>
<name>A0A4R4ZBU4_9ACTN</name>
<comment type="caution">
    <text evidence="2">The sequence shown here is derived from an EMBL/GenBank/DDBJ whole genome shotgun (WGS) entry which is preliminary data.</text>
</comment>
<feature type="transmembrane region" description="Helical" evidence="1">
    <location>
        <begin position="151"/>
        <end position="171"/>
    </location>
</feature>
<sequence length="268" mass="30506">MATDSGINSPGRAQVGLKTARTDRWWLAPLRIGVILGFFVVYATIRIFMNKWYWVDEHHYLTPLYSPCVTESCVPGSSHLGTWFPKFPVFVPFSIITFAVLAGFRGTCYYYRKAGWRSLLLAPAACAVPEPHKTYNGERKFPLTALNLHRYFFYGALVFGVLNVYDGVLAFHGKDGGFGIGLGTLIIWINLVMLWLYTLSCHACRHIVGGRLKNFSKHPLRYRYWTFVSKLNPKHGTFAMASLFTVILTDFYIMALSAGWFSDLRFLN</sequence>
<protein>
    <recommendedName>
        <fullName evidence="4">Succinate dehydrogenase</fullName>
    </recommendedName>
</protein>
<accession>A0A4R4ZBU4</accession>
<keyword evidence="1" id="KW-0812">Transmembrane</keyword>